<dbReference type="InterPro" id="IPR036919">
    <property type="entry name" value="Ribo_uL30_ferredoxin-like_sf"/>
</dbReference>
<accession>A0A2S8NV81</accession>
<dbReference type="AlphaFoldDB" id="A0A2S8NV81"/>
<evidence type="ECO:0000256" key="5">
    <source>
        <dbReference type="ARBA" id="ARBA00035492"/>
    </source>
</evidence>
<keyword evidence="4" id="KW-0687">Ribonucleoprotein</keyword>
<dbReference type="HAMAP" id="MF_01371_B">
    <property type="entry name" value="Ribosomal_uL30_B"/>
    <property type="match status" value="1"/>
</dbReference>
<evidence type="ECO:0000256" key="3">
    <source>
        <dbReference type="ARBA" id="ARBA00022980"/>
    </source>
</evidence>
<comment type="similarity">
    <text evidence="1">Belongs to the universal ribosomal protein uL30 family.</text>
</comment>
<evidence type="ECO:0000256" key="4">
    <source>
        <dbReference type="ARBA" id="ARBA00023274"/>
    </source>
</evidence>
<evidence type="ECO:0000256" key="1">
    <source>
        <dbReference type="ARBA" id="ARBA00007594"/>
    </source>
</evidence>
<evidence type="ECO:0000313" key="7">
    <source>
        <dbReference type="EMBL" id="PQP79904.1"/>
    </source>
</evidence>
<feature type="domain" description="Large ribosomal subunit protein uL30-like ferredoxin-like fold" evidence="6">
    <location>
        <begin position="5"/>
        <end position="54"/>
    </location>
</feature>
<dbReference type="PIRSF" id="PIRSF002211">
    <property type="entry name" value="Ribosomal_L30_bac-type"/>
    <property type="match status" value="1"/>
</dbReference>
<gene>
    <name evidence="7" type="ORF">C6B37_00585</name>
</gene>
<evidence type="ECO:0000259" key="6">
    <source>
        <dbReference type="Pfam" id="PF00327"/>
    </source>
</evidence>
<comment type="subunit">
    <text evidence="2">Part of the 50S ribosomal subunit.</text>
</comment>
<proteinExistence type="inferred from homology"/>
<dbReference type="Gene3D" id="3.30.1390.20">
    <property type="entry name" value="Ribosomal protein L30, ferredoxin-like fold domain"/>
    <property type="match status" value="1"/>
</dbReference>
<organism evidence="7 8">
    <name type="scientific">Candidatus Phytoplasma phoenicium</name>
    <dbReference type="NCBI Taxonomy" id="198422"/>
    <lineage>
        <taxon>Bacteria</taxon>
        <taxon>Bacillati</taxon>
        <taxon>Mycoplasmatota</taxon>
        <taxon>Mollicutes</taxon>
        <taxon>Acholeplasmatales</taxon>
        <taxon>Acholeplasmataceae</taxon>
        <taxon>Candidatus Phytoplasma</taxon>
        <taxon>16SrIX (Pigeon pea witches'-broom group)</taxon>
    </lineage>
</organism>
<dbReference type="CDD" id="cd01658">
    <property type="entry name" value="Ribosomal_L30"/>
    <property type="match status" value="1"/>
</dbReference>
<dbReference type="Pfam" id="PF00327">
    <property type="entry name" value="Ribosomal_L30"/>
    <property type="match status" value="1"/>
</dbReference>
<name>A0A2S8NV81_9MOLU</name>
<dbReference type="SUPFAM" id="SSF55129">
    <property type="entry name" value="Ribosomal protein L30p/L7e"/>
    <property type="match status" value="1"/>
</dbReference>
<dbReference type="InterPro" id="IPR005996">
    <property type="entry name" value="Ribosomal_uL30_bac-type"/>
</dbReference>
<dbReference type="GO" id="GO:0006412">
    <property type="term" value="P:translation"/>
    <property type="evidence" value="ECO:0007669"/>
    <property type="project" value="InterPro"/>
</dbReference>
<sequence>MKKIEIILRKSLIGRTPNQIKNAQALGLKKINQKIITDDIETIRGIIKKIHHLVSVQEIAIKEH</sequence>
<evidence type="ECO:0000256" key="2">
    <source>
        <dbReference type="ARBA" id="ARBA00011838"/>
    </source>
</evidence>
<dbReference type="GO" id="GO:0003735">
    <property type="term" value="F:structural constituent of ribosome"/>
    <property type="evidence" value="ECO:0007669"/>
    <property type="project" value="InterPro"/>
</dbReference>
<keyword evidence="3 7" id="KW-0689">Ribosomal protein</keyword>
<keyword evidence="8" id="KW-1185">Reference proteome</keyword>
<dbReference type="NCBIfam" id="TIGR01308">
    <property type="entry name" value="rpmD_bact"/>
    <property type="match status" value="1"/>
</dbReference>
<dbReference type="Proteomes" id="UP000238672">
    <property type="component" value="Unassembled WGS sequence"/>
</dbReference>
<evidence type="ECO:0000313" key="8">
    <source>
        <dbReference type="Proteomes" id="UP000238672"/>
    </source>
</evidence>
<comment type="caution">
    <text evidence="7">The sequence shown here is derived from an EMBL/GenBank/DDBJ whole genome shotgun (WGS) entry which is preliminary data.</text>
</comment>
<reference evidence="7 8" key="1">
    <citation type="submission" date="2018-02" db="EMBL/GenBank/DDBJ databases">
        <title>Metagenomics reveals mixed infection of spiroplasma and phytoplasma in chicory.</title>
        <authorList>
            <person name="Polano C."/>
            <person name="Moruzzi S."/>
            <person name="Ermacora P."/>
            <person name="Ferrini F."/>
            <person name="Martini M."/>
            <person name="Firrao G."/>
        </authorList>
    </citation>
    <scope>NUCLEOTIDE SEQUENCE [LARGE SCALE GENOMIC DNA]</scope>
    <source>
        <strain evidence="7 8">ChiP</strain>
    </source>
</reference>
<dbReference type="EMBL" id="PUUG01000006">
    <property type="protein sequence ID" value="PQP79904.1"/>
    <property type="molecule type" value="Genomic_DNA"/>
</dbReference>
<protein>
    <recommendedName>
        <fullName evidence="5">50S ribosomal protein L30</fullName>
    </recommendedName>
</protein>
<dbReference type="InterPro" id="IPR016082">
    <property type="entry name" value="Ribosomal_uL30_ferredoxin-like"/>
</dbReference>
<dbReference type="GO" id="GO:0015934">
    <property type="term" value="C:large ribosomal subunit"/>
    <property type="evidence" value="ECO:0007669"/>
    <property type="project" value="InterPro"/>
</dbReference>